<dbReference type="Proteomes" id="UP001217089">
    <property type="component" value="Unassembled WGS sequence"/>
</dbReference>
<feature type="region of interest" description="Disordered" evidence="2">
    <location>
        <begin position="155"/>
        <end position="181"/>
    </location>
</feature>
<keyword evidence="1" id="KW-0863">Zinc-finger</keyword>
<feature type="compositionally biased region" description="Basic and acidic residues" evidence="2">
    <location>
        <begin position="166"/>
        <end position="181"/>
    </location>
</feature>
<evidence type="ECO:0000256" key="1">
    <source>
        <dbReference type="PROSITE-ProRule" id="PRU00042"/>
    </source>
</evidence>
<proteinExistence type="predicted"/>
<dbReference type="PROSITE" id="PS50157">
    <property type="entry name" value="ZINC_FINGER_C2H2_2"/>
    <property type="match status" value="1"/>
</dbReference>
<feature type="region of interest" description="Disordered" evidence="2">
    <location>
        <begin position="96"/>
        <end position="122"/>
    </location>
</feature>
<gene>
    <name evidence="4" type="ORF">KUTeg_000811</name>
</gene>
<keyword evidence="1" id="KW-0479">Metal-binding</keyword>
<evidence type="ECO:0000313" key="4">
    <source>
        <dbReference type="EMBL" id="KAJ8322340.1"/>
    </source>
</evidence>
<keyword evidence="1" id="KW-0862">Zinc</keyword>
<feature type="compositionally biased region" description="Low complexity" evidence="2">
    <location>
        <begin position="7"/>
        <end position="17"/>
    </location>
</feature>
<dbReference type="InterPro" id="IPR013087">
    <property type="entry name" value="Znf_C2H2_type"/>
</dbReference>
<accession>A0ABQ9FYN6</accession>
<feature type="region of interest" description="Disordered" evidence="2">
    <location>
        <begin position="1"/>
        <end position="42"/>
    </location>
</feature>
<reference evidence="4 5" key="1">
    <citation type="submission" date="2022-12" db="EMBL/GenBank/DDBJ databases">
        <title>Chromosome-level genome of Tegillarca granosa.</title>
        <authorList>
            <person name="Kim J."/>
        </authorList>
    </citation>
    <scope>NUCLEOTIDE SEQUENCE [LARGE SCALE GENOMIC DNA]</scope>
    <source>
        <strain evidence="4">Teg-2019</strain>
        <tissue evidence="4">Adductor muscle</tissue>
    </source>
</reference>
<keyword evidence="5" id="KW-1185">Reference proteome</keyword>
<name>A0ABQ9FYN6_TEGGR</name>
<dbReference type="InterPro" id="IPR036236">
    <property type="entry name" value="Znf_C2H2_sf"/>
</dbReference>
<evidence type="ECO:0000259" key="3">
    <source>
        <dbReference type="PROSITE" id="PS50157"/>
    </source>
</evidence>
<protein>
    <recommendedName>
        <fullName evidence="3">C2H2-type domain-containing protein</fullName>
    </recommendedName>
</protein>
<sequence length="308" mass="34302">MEDRATSPASSVSSGSSEIRGLSVGNEESATVPKPSFITPSESSAFSKIDRKNIQQFQFPNITPVNPFCPPLGVGYLPGMCLPPWSLESFPGGTTFPLPRGLSEGCQSSYTSKSDEENEDTAKMENVDKNAFYYVDTKIPFTNYFLNLTRIFQRGSTGKGNESENTDMKKEQEEENCEKRERADFISETEQTDRKEEKLYSQTRFESEMKATVSSENMNLSPRMYNAANSYSLPGQVIPNLPTPSLLQFMNSVNAPPSVFHPAFLHMNGVGMKRLPSDKPPPVKKYKCDVCGKAFSRSNTLVTHKSYL</sequence>
<evidence type="ECO:0000256" key="2">
    <source>
        <dbReference type="SAM" id="MobiDB-lite"/>
    </source>
</evidence>
<organism evidence="4 5">
    <name type="scientific">Tegillarca granosa</name>
    <name type="common">Malaysian cockle</name>
    <name type="synonym">Anadara granosa</name>
    <dbReference type="NCBI Taxonomy" id="220873"/>
    <lineage>
        <taxon>Eukaryota</taxon>
        <taxon>Metazoa</taxon>
        <taxon>Spiralia</taxon>
        <taxon>Lophotrochozoa</taxon>
        <taxon>Mollusca</taxon>
        <taxon>Bivalvia</taxon>
        <taxon>Autobranchia</taxon>
        <taxon>Pteriomorphia</taxon>
        <taxon>Arcoida</taxon>
        <taxon>Arcoidea</taxon>
        <taxon>Arcidae</taxon>
        <taxon>Tegillarca</taxon>
    </lineage>
</organism>
<dbReference type="Gene3D" id="3.30.160.60">
    <property type="entry name" value="Classic Zinc Finger"/>
    <property type="match status" value="1"/>
</dbReference>
<dbReference type="EMBL" id="JARBDR010000018">
    <property type="protein sequence ID" value="KAJ8322340.1"/>
    <property type="molecule type" value="Genomic_DNA"/>
</dbReference>
<feature type="domain" description="C2H2-type" evidence="3">
    <location>
        <begin position="286"/>
        <end position="308"/>
    </location>
</feature>
<comment type="caution">
    <text evidence="4">The sequence shown here is derived from an EMBL/GenBank/DDBJ whole genome shotgun (WGS) entry which is preliminary data.</text>
</comment>
<dbReference type="SUPFAM" id="SSF57667">
    <property type="entry name" value="beta-beta-alpha zinc fingers"/>
    <property type="match status" value="1"/>
</dbReference>
<evidence type="ECO:0000313" key="5">
    <source>
        <dbReference type="Proteomes" id="UP001217089"/>
    </source>
</evidence>